<keyword evidence="3" id="KW-0560">Oxidoreductase</keyword>
<evidence type="ECO:0000256" key="6">
    <source>
        <dbReference type="ARBA" id="ARBA00048782"/>
    </source>
</evidence>
<dbReference type="Gene3D" id="3.30.1060.10">
    <property type="entry name" value="Peptide methionine sulphoxide reductase MsrA"/>
    <property type="match status" value="1"/>
</dbReference>
<evidence type="ECO:0000256" key="1">
    <source>
        <dbReference type="ARBA" id="ARBA00005591"/>
    </source>
</evidence>
<dbReference type="InterPro" id="IPR036509">
    <property type="entry name" value="Met_Sox_Rdtase_MsrA_sf"/>
</dbReference>
<dbReference type="PANTHER" id="PTHR43774:SF1">
    <property type="entry name" value="PEPTIDE METHIONINE SULFOXIDE REDUCTASE MSRA 2"/>
    <property type="match status" value="1"/>
</dbReference>
<evidence type="ECO:0000256" key="4">
    <source>
        <dbReference type="ARBA" id="ARBA00030643"/>
    </source>
</evidence>
<name>A0A7D9GXI8_DEKBR</name>
<comment type="catalytic activity">
    <reaction evidence="6">
        <text>[thioredoxin]-disulfide + L-methionine + H2O = L-methionine (S)-S-oxide + [thioredoxin]-dithiol</text>
        <dbReference type="Rhea" id="RHEA:19993"/>
        <dbReference type="Rhea" id="RHEA-COMP:10698"/>
        <dbReference type="Rhea" id="RHEA-COMP:10700"/>
        <dbReference type="ChEBI" id="CHEBI:15377"/>
        <dbReference type="ChEBI" id="CHEBI:29950"/>
        <dbReference type="ChEBI" id="CHEBI:50058"/>
        <dbReference type="ChEBI" id="CHEBI:57844"/>
        <dbReference type="ChEBI" id="CHEBI:58772"/>
        <dbReference type="EC" id="1.8.4.11"/>
    </reaction>
</comment>
<dbReference type="GO" id="GO:0034599">
    <property type="term" value="P:cellular response to oxidative stress"/>
    <property type="evidence" value="ECO:0007669"/>
    <property type="project" value="UniProtKB-ARBA"/>
</dbReference>
<dbReference type="EC" id="1.8.4.11" evidence="2"/>
<evidence type="ECO:0000256" key="3">
    <source>
        <dbReference type="ARBA" id="ARBA00023002"/>
    </source>
</evidence>
<comment type="catalytic activity">
    <reaction evidence="5">
        <text>L-methionyl-[protein] + [thioredoxin]-disulfide + H2O = L-methionyl-(S)-S-oxide-[protein] + [thioredoxin]-dithiol</text>
        <dbReference type="Rhea" id="RHEA:14217"/>
        <dbReference type="Rhea" id="RHEA-COMP:10698"/>
        <dbReference type="Rhea" id="RHEA-COMP:10700"/>
        <dbReference type="Rhea" id="RHEA-COMP:12313"/>
        <dbReference type="Rhea" id="RHEA-COMP:12315"/>
        <dbReference type="ChEBI" id="CHEBI:15377"/>
        <dbReference type="ChEBI" id="CHEBI:16044"/>
        <dbReference type="ChEBI" id="CHEBI:29950"/>
        <dbReference type="ChEBI" id="CHEBI:44120"/>
        <dbReference type="ChEBI" id="CHEBI:50058"/>
        <dbReference type="EC" id="1.8.4.11"/>
    </reaction>
</comment>
<evidence type="ECO:0000259" key="7">
    <source>
        <dbReference type="Pfam" id="PF01625"/>
    </source>
</evidence>
<keyword evidence="9" id="KW-1185">Reference proteome</keyword>
<accession>A0A7D9GXI8</accession>
<evidence type="ECO:0000256" key="5">
    <source>
        <dbReference type="ARBA" id="ARBA00047806"/>
    </source>
</evidence>
<dbReference type="PANTHER" id="PTHR43774">
    <property type="entry name" value="PEPTIDE METHIONINE SULFOXIDE REDUCTASE"/>
    <property type="match status" value="1"/>
</dbReference>
<dbReference type="InterPro" id="IPR002569">
    <property type="entry name" value="Met_Sox_Rdtase_MsrA_dom"/>
</dbReference>
<dbReference type="SUPFAM" id="SSF55068">
    <property type="entry name" value="Peptide methionine sulfoxide reductase"/>
    <property type="match status" value="1"/>
</dbReference>
<comment type="similarity">
    <text evidence="1">Belongs to the MsrA Met sulfoxide reductase family.</text>
</comment>
<gene>
    <name evidence="8" type="primary">MXR1</name>
    <name evidence="8" type="ORF">DEBR0S1_18866G</name>
</gene>
<protein>
    <recommendedName>
        <fullName evidence="2">peptide-methionine (S)-S-oxide reductase</fullName>
        <ecNumber evidence="2">1.8.4.11</ecNumber>
    </recommendedName>
    <alternativeName>
        <fullName evidence="4">Peptide-methionine (S)-S-oxide reductase</fullName>
    </alternativeName>
</protein>
<evidence type="ECO:0000313" key="9">
    <source>
        <dbReference type="Proteomes" id="UP000478008"/>
    </source>
</evidence>
<dbReference type="AlphaFoldDB" id="A0A7D9GXI8"/>
<evidence type="ECO:0000256" key="2">
    <source>
        <dbReference type="ARBA" id="ARBA00012502"/>
    </source>
</evidence>
<proteinExistence type="inferred from homology"/>
<evidence type="ECO:0000313" key="8">
    <source>
        <dbReference type="EMBL" id="VUG16521.1"/>
    </source>
</evidence>
<dbReference type="HAMAP" id="MF_01401">
    <property type="entry name" value="MsrA"/>
    <property type="match status" value="1"/>
</dbReference>
<dbReference type="Pfam" id="PF01625">
    <property type="entry name" value="PMSR"/>
    <property type="match status" value="1"/>
</dbReference>
<dbReference type="FunFam" id="3.30.1060.10:FF:000006">
    <property type="entry name" value="Peptide methionine sulfoxide reductase"/>
    <property type="match status" value="1"/>
</dbReference>
<dbReference type="NCBIfam" id="TIGR00401">
    <property type="entry name" value="msrA"/>
    <property type="match status" value="1"/>
</dbReference>
<dbReference type="Proteomes" id="UP000478008">
    <property type="component" value="Unassembled WGS sequence"/>
</dbReference>
<sequence length="181" mass="20596">MSAAISKTLKRTATSEICTVAGGCFWGVEHMYRKHFDGRIIDAKVGFANGKTIQPSYKQVCAGSTGHSEAIQISYEPNKVSYRELIQFFFLMHDPTTVNAQGPDLGFQYRSAIFAANDAQKKIAEEVENETQKKWYPHDKIVTTIEPIKCFYDAEEYHQKYLFKNPTGYQCPTHILRTTPK</sequence>
<organism evidence="8 9">
    <name type="scientific">Dekkera bruxellensis</name>
    <name type="common">Brettanomyces custersii</name>
    <dbReference type="NCBI Taxonomy" id="5007"/>
    <lineage>
        <taxon>Eukaryota</taxon>
        <taxon>Fungi</taxon>
        <taxon>Dikarya</taxon>
        <taxon>Ascomycota</taxon>
        <taxon>Saccharomycotina</taxon>
        <taxon>Pichiomycetes</taxon>
        <taxon>Pichiales</taxon>
        <taxon>Pichiaceae</taxon>
        <taxon>Brettanomyces</taxon>
    </lineage>
</organism>
<reference evidence="8 9" key="1">
    <citation type="submission" date="2019-07" db="EMBL/GenBank/DDBJ databases">
        <authorList>
            <person name="Friedrich A."/>
            <person name="Schacherer J."/>
        </authorList>
    </citation>
    <scope>NUCLEOTIDE SEQUENCE [LARGE SCALE GENOMIC DNA]</scope>
</reference>
<dbReference type="EMBL" id="CABFWN010000001">
    <property type="protein sequence ID" value="VUG16521.1"/>
    <property type="molecule type" value="Genomic_DNA"/>
</dbReference>
<feature type="domain" description="Peptide methionine sulphoxide reductase MsrA" evidence="7">
    <location>
        <begin position="19"/>
        <end position="171"/>
    </location>
</feature>
<dbReference type="GO" id="GO:0008113">
    <property type="term" value="F:peptide-methionine (S)-S-oxide reductase activity"/>
    <property type="evidence" value="ECO:0007669"/>
    <property type="project" value="UniProtKB-EC"/>
</dbReference>